<keyword evidence="2" id="KW-0732">Signal</keyword>
<dbReference type="InterPro" id="IPR046619">
    <property type="entry name" value="DUF6732"/>
</dbReference>
<evidence type="ECO:0000313" key="4">
    <source>
        <dbReference type="Proteomes" id="UP000219050"/>
    </source>
</evidence>
<keyword evidence="1" id="KW-1133">Transmembrane helix</keyword>
<sequence length="82" mass="9123">MRIRALSVQTGLSLVAILSTSGAALAHPGHLTERLEHDHFIAATALILAGGISAWEMWKHHRRSKGKPVLFWRRTESDDKRG</sequence>
<reference evidence="3 4" key="1">
    <citation type="submission" date="2017-05" db="EMBL/GenBank/DDBJ databases">
        <title>Comparative genomic and metabolic analysis of manganese-oxidizing mechanisms in Celeribater manganoxidans DY25T: its adaption to the environment of polymetallic nodule.</title>
        <authorList>
            <person name="Wang X."/>
        </authorList>
    </citation>
    <scope>NUCLEOTIDE SEQUENCE [LARGE SCALE GENOMIC DNA]</scope>
    <source>
        <strain evidence="3 4">DY25</strain>
    </source>
</reference>
<evidence type="ECO:0000256" key="2">
    <source>
        <dbReference type="SAM" id="SignalP"/>
    </source>
</evidence>
<protein>
    <submittedName>
        <fullName evidence="3">Uncharacterized protein</fullName>
    </submittedName>
</protein>
<organism evidence="3 4">
    <name type="scientific">Pacificitalea manganoxidans</name>
    <dbReference type="NCBI Taxonomy" id="1411902"/>
    <lineage>
        <taxon>Bacteria</taxon>
        <taxon>Pseudomonadati</taxon>
        <taxon>Pseudomonadota</taxon>
        <taxon>Alphaproteobacteria</taxon>
        <taxon>Rhodobacterales</taxon>
        <taxon>Paracoccaceae</taxon>
        <taxon>Pacificitalea</taxon>
    </lineage>
</organism>
<proteinExistence type="predicted"/>
<dbReference type="Proteomes" id="UP000219050">
    <property type="component" value="Chromosome"/>
</dbReference>
<feature type="signal peptide" evidence="2">
    <location>
        <begin position="1"/>
        <end position="26"/>
    </location>
</feature>
<keyword evidence="4" id="KW-1185">Reference proteome</keyword>
<dbReference type="AlphaFoldDB" id="A0A291M305"/>
<name>A0A291M305_9RHOB</name>
<accession>A0A291M305</accession>
<keyword evidence="1" id="KW-0812">Transmembrane</keyword>
<dbReference type="RefSeq" id="WP_088662825.1">
    <property type="nucleotide sequence ID" value="NZ_CP021404.1"/>
</dbReference>
<gene>
    <name evidence="3" type="ORF">CBW24_14960</name>
</gene>
<evidence type="ECO:0000313" key="3">
    <source>
        <dbReference type="EMBL" id="ATI43178.1"/>
    </source>
</evidence>
<dbReference type="Pfam" id="PF20506">
    <property type="entry name" value="DUF6732"/>
    <property type="match status" value="1"/>
</dbReference>
<dbReference type="KEGG" id="cmag:CBW24_14960"/>
<feature type="chain" id="PRO_5012584086" evidence="2">
    <location>
        <begin position="27"/>
        <end position="82"/>
    </location>
</feature>
<dbReference type="EMBL" id="CP021404">
    <property type="protein sequence ID" value="ATI43178.1"/>
    <property type="molecule type" value="Genomic_DNA"/>
</dbReference>
<evidence type="ECO:0000256" key="1">
    <source>
        <dbReference type="SAM" id="Phobius"/>
    </source>
</evidence>
<keyword evidence="1" id="KW-0472">Membrane</keyword>
<feature type="transmembrane region" description="Helical" evidence="1">
    <location>
        <begin position="39"/>
        <end position="58"/>
    </location>
</feature>